<dbReference type="Proteomes" id="UP000595437">
    <property type="component" value="Chromosome 7"/>
</dbReference>
<dbReference type="EMBL" id="CP045896">
    <property type="protein sequence ID" value="QQP50701.1"/>
    <property type="molecule type" value="Genomic_DNA"/>
</dbReference>
<organism evidence="2 3">
    <name type="scientific">Caligus rogercresseyi</name>
    <name type="common">Sea louse</name>
    <dbReference type="NCBI Taxonomy" id="217165"/>
    <lineage>
        <taxon>Eukaryota</taxon>
        <taxon>Metazoa</taxon>
        <taxon>Ecdysozoa</taxon>
        <taxon>Arthropoda</taxon>
        <taxon>Crustacea</taxon>
        <taxon>Multicrustacea</taxon>
        <taxon>Hexanauplia</taxon>
        <taxon>Copepoda</taxon>
        <taxon>Siphonostomatoida</taxon>
        <taxon>Caligidae</taxon>
        <taxon>Caligus</taxon>
    </lineage>
</organism>
<gene>
    <name evidence="2" type="ORF">FKW44_011807</name>
</gene>
<accession>A0A7T8HJ31</accession>
<name>A0A7T8HJ31_CALRO</name>
<feature type="domain" description="DUF4817" evidence="1">
    <location>
        <begin position="4"/>
        <end position="37"/>
    </location>
</feature>
<evidence type="ECO:0000313" key="3">
    <source>
        <dbReference type="Proteomes" id="UP000595437"/>
    </source>
</evidence>
<keyword evidence="3" id="KW-1185">Reference proteome</keyword>
<dbReference type="AlphaFoldDB" id="A0A7T8HJ31"/>
<evidence type="ECO:0000313" key="2">
    <source>
        <dbReference type="EMBL" id="QQP50701.1"/>
    </source>
</evidence>
<reference evidence="3" key="1">
    <citation type="submission" date="2021-01" db="EMBL/GenBank/DDBJ databases">
        <title>Caligus Genome Assembly.</title>
        <authorList>
            <person name="Gallardo-Escarate C."/>
        </authorList>
    </citation>
    <scope>NUCLEOTIDE SEQUENCE [LARGE SCALE GENOMIC DNA]</scope>
</reference>
<protein>
    <submittedName>
        <fullName evidence="2">Transposable element Tc3 transposase</fullName>
    </submittedName>
</protein>
<sequence length="76" mass="8839">MRWSSEELAFAVEAYFSNRQSVVATQRAFRNRFNVAPGGPVLDRKSIVTWVTRSDNWEYDTTKNWSTSAHQITCEH</sequence>
<proteinExistence type="predicted"/>
<dbReference type="Pfam" id="PF16087">
    <property type="entry name" value="DUF4817"/>
    <property type="match status" value="1"/>
</dbReference>
<dbReference type="InterPro" id="IPR032135">
    <property type="entry name" value="DUF4817"/>
</dbReference>
<evidence type="ECO:0000259" key="1">
    <source>
        <dbReference type="Pfam" id="PF16087"/>
    </source>
</evidence>